<dbReference type="Proteomes" id="UP000812270">
    <property type="component" value="Unassembled WGS sequence"/>
</dbReference>
<dbReference type="EMBL" id="JAHSPG010000003">
    <property type="protein sequence ID" value="MBV4356759.1"/>
    <property type="molecule type" value="Genomic_DNA"/>
</dbReference>
<gene>
    <name evidence="1" type="ORF">KTO63_06320</name>
</gene>
<dbReference type="NCBIfam" id="TIGR01987">
    <property type="entry name" value="HI0074"/>
    <property type="match status" value="1"/>
</dbReference>
<reference evidence="1" key="1">
    <citation type="submission" date="2021-06" db="EMBL/GenBank/DDBJ databases">
        <authorList>
            <person name="Huq M.A."/>
        </authorList>
    </citation>
    <scope>NUCLEOTIDE SEQUENCE</scope>
    <source>
        <strain evidence="1">MAH-26</strain>
    </source>
</reference>
<dbReference type="Pfam" id="PF08780">
    <property type="entry name" value="NTase_sub_bind"/>
    <property type="match status" value="1"/>
</dbReference>
<dbReference type="RefSeq" id="WP_217790398.1">
    <property type="nucleotide sequence ID" value="NZ_JAHSPG010000003.1"/>
</dbReference>
<dbReference type="InterPro" id="IPR010235">
    <property type="entry name" value="HepT"/>
</dbReference>
<evidence type="ECO:0000313" key="2">
    <source>
        <dbReference type="Proteomes" id="UP000812270"/>
    </source>
</evidence>
<dbReference type="AlphaFoldDB" id="A0A9E2S8Q7"/>
<keyword evidence="2" id="KW-1185">Reference proteome</keyword>
<name>A0A9E2S8Q7_9BACT</name>
<evidence type="ECO:0000313" key="1">
    <source>
        <dbReference type="EMBL" id="MBV4356759.1"/>
    </source>
</evidence>
<organism evidence="1 2">
    <name type="scientific">Pinibacter aurantiacus</name>
    <dbReference type="NCBI Taxonomy" id="2851599"/>
    <lineage>
        <taxon>Bacteria</taxon>
        <taxon>Pseudomonadati</taxon>
        <taxon>Bacteroidota</taxon>
        <taxon>Chitinophagia</taxon>
        <taxon>Chitinophagales</taxon>
        <taxon>Chitinophagaceae</taxon>
        <taxon>Pinibacter</taxon>
    </lineage>
</organism>
<proteinExistence type="predicted"/>
<sequence length="151" mass="17734">MANEDIRWIQRFNNYRKALARLGKAVAITEKRDLSDLEQQGLIQGFEFTFDLAWKTLQDYLRHHNRPNDNGGPNVIIKQALEDGIIKNKEAWKEMKKSRDLTSHTYDSETTDDIAENILDSYYDLFIQLETRLQLEKIKEEKNLSNQDDTA</sequence>
<accession>A0A9E2S8Q7</accession>
<protein>
    <submittedName>
        <fullName evidence="1">Nucleotidyltransferase substrate binding protein</fullName>
    </submittedName>
</protein>
<comment type="caution">
    <text evidence="1">The sequence shown here is derived from an EMBL/GenBank/DDBJ whole genome shotgun (WGS) entry which is preliminary data.</text>
</comment>